<protein>
    <submittedName>
        <fullName evidence="1">Uncharacterized protein</fullName>
    </submittedName>
</protein>
<sequence length="215" mass="24079">MAFELPKDINENKFFGKKTEDNEHAYMPTVIVGPDGKTPISEVNKFPVADTAAHQKLDAVVNEQQALKNQLAGIIDGSTPATSQLTGSNIEKGVVEYFVAEQIRDTTTRRVNKNTSKYRPLTFYARNTLDSEVELWFSLGMIYGDKGLQYWDGEQFVRGYNKKVVLPANTDDYIVINSIETYLDYIETTKLQVNLYASSTPTSGDLTIFAIGQNN</sequence>
<dbReference type="Proteomes" id="UP000297982">
    <property type="component" value="Unassembled WGS sequence"/>
</dbReference>
<evidence type="ECO:0000313" key="2">
    <source>
        <dbReference type="Proteomes" id="UP000297982"/>
    </source>
</evidence>
<comment type="caution">
    <text evidence="1">The sequence shown here is derived from an EMBL/GenBank/DDBJ whole genome shotgun (WGS) entry which is preliminary data.</text>
</comment>
<evidence type="ECO:0000313" key="1">
    <source>
        <dbReference type="EMBL" id="TGB04686.1"/>
    </source>
</evidence>
<accession>A0A4Z0H676</accession>
<organism evidence="1 2">
    <name type="scientific">Halobacillus salinus</name>
    <dbReference type="NCBI Taxonomy" id="192814"/>
    <lineage>
        <taxon>Bacteria</taxon>
        <taxon>Bacillati</taxon>
        <taxon>Bacillota</taxon>
        <taxon>Bacilli</taxon>
        <taxon>Bacillales</taxon>
        <taxon>Bacillaceae</taxon>
        <taxon>Halobacillus</taxon>
    </lineage>
</organism>
<dbReference type="AlphaFoldDB" id="A0A4Z0H676"/>
<proteinExistence type="predicted"/>
<name>A0A4Z0H676_9BACI</name>
<keyword evidence="2" id="KW-1185">Reference proteome</keyword>
<gene>
    <name evidence="1" type="ORF">E4663_06760</name>
</gene>
<dbReference type="RefSeq" id="WP_135327042.1">
    <property type="nucleotide sequence ID" value="NZ_SRJC01000001.1"/>
</dbReference>
<dbReference type="EMBL" id="SRJC01000001">
    <property type="protein sequence ID" value="TGB04686.1"/>
    <property type="molecule type" value="Genomic_DNA"/>
</dbReference>
<reference evidence="1 2" key="1">
    <citation type="journal article" date="2003" name="Int. J. Syst. Evol. Microbiol.">
        <title>Halobacillus salinus sp. nov., isolated from a salt lake on the coast of the East Sea in Korea.</title>
        <authorList>
            <person name="Yoon J.H."/>
            <person name="Kang K.H."/>
            <person name="Park Y.H."/>
        </authorList>
    </citation>
    <scope>NUCLEOTIDE SEQUENCE [LARGE SCALE GENOMIC DNA]</scope>
    <source>
        <strain evidence="1 2">HSL-3</strain>
    </source>
</reference>